<feature type="transmembrane region" description="Helical" evidence="5">
    <location>
        <begin position="45"/>
        <end position="62"/>
    </location>
</feature>
<accession>A0A1M6VSH3</accession>
<keyword evidence="2 5" id="KW-0812">Transmembrane</keyword>
<dbReference type="RefSeq" id="WP_072930393.1">
    <property type="nucleotide sequence ID" value="NZ_BMFL01000032.1"/>
</dbReference>
<gene>
    <name evidence="6" type="ORF">GCM10010984_30200</name>
    <name evidence="7" type="ORF">SAMN05443634_10418</name>
</gene>
<reference evidence="6" key="1">
    <citation type="journal article" date="2014" name="Int. J. Syst. Evol. Microbiol.">
        <title>Complete genome of a new Firmicutes species belonging to the dominant human colonic microbiota ('Ruminococcus bicirculans') reveals two chromosomes and a selective capacity to utilize plant glucans.</title>
        <authorList>
            <consortium name="NISC Comparative Sequencing Program"/>
            <person name="Wegmann U."/>
            <person name="Louis P."/>
            <person name="Goesmann A."/>
            <person name="Henrissat B."/>
            <person name="Duncan S.H."/>
            <person name="Flint H.J."/>
        </authorList>
    </citation>
    <scope>NUCLEOTIDE SEQUENCE</scope>
    <source>
        <strain evidence="6">CGMCC 1.12707</strain>
    </source>
</reference>
<dbReference type="Pfam" id="PF01925">
    <property type="entry name" value="TauE"/>
    <property type="match status" value="1"/>
</dbReference>
<proteinExistence type="inferred from homology"/>
<dbReference type="EMBL" id="BMFL01000032">
    <property type="protein sequence ID" value="GGF11061.1"/>
    <property type="molecule type" value="Genomic_DNA"/>
</dbReference>
<dbReference type="AlphaFoldDB" id="A0A1M6VSH3"/>
<dbReference type="OrthoDB" id="8559161at2"/>
<dbReference type="PANTHER" id="PTHR43701:SF2">
    <property type="entry name" value="MEMBRANE TRANSPORTER PROTEIN YJNA-RELATED"/>
    <property type="match status" value="1"/>
</dbReference>
<comment type="subcellular location">
    <subcellularLocation>
        <location evidence="5">Cell membrane</location>
        <topology evidence="5">Multi-pass membrane protein</topology>
    </subcellularLocation>
    <subcellularLocation>
        <location evidence="1">Membrane</location>
        <topology evidence="1">Multi-pass membrane protein</topology>
    </subcellularLocation>
</comment>
<evidence type="ECO:0000256" key="4">
    <source>
        <dbReference type="ARBA" id="ARBA00023136"/>
    </source>
</evidence>
<keyword evidence="9" id="KW-1185">Reference proteome</keyword>
<dbReference type="GO" id="GO:0005886">
    <property type="term" value="C:plasma membrane"/>
    <property type="evidence" value="ECO:0007669"/>
    <property type="project" value="UniProtKB-SubCell"/>
</dbReference>
<evidence type="ECO:0000256" key="2">
    <source>
        <dbReference type="ARBA" id="ARBA00022692"/>
    </source>
</evidence>
<evidence type="ECO:0000313" key="7">
    <source>
        <dbReference type="EMBL" id="SHK84341.1"/>
    </source>
</evidence>
<name>A0A1M6VSH3_9FLAO</name>
<keyword evidence="3 5" id="KW-1133">Transmembrane helix</keyword>
<reference evidence="9" key="4">
    <citation type="journal article" date="2019" name="Int. J. Syst. Evol. Microbiol.">
        <title>The Global Catalogue of Microorganisms (GCM) 10K type strain sequencing project: providing services to taxonomists for standard genome sequencing and annotation.</title>
        <authorList>
            <consortium name="The Broad Institute Genomics Platform"/>
            <consortium name="The Broad Institute Genome Sequencing Center for Infectious Disease"/>
            <person name="Wu L."/>
            <person name="Ma J."/>
        </authorList>
    </citation>
    <scope>NUCLEOTIDE SEQUENCE [LARGE SCALE GENOMIC DNA]</scope>
    <source>
        <strain evidence="9">CGMCC 1.12707</strain>
    </source>
</reference>
<feature type="transmembrane region" description="Helical" evidence="5">
    <location>
        <begin position="151"/>
        <end position="177"/>
    </location>
</feature>
<comment type="similarity">
    <text evidence="5">Belongs to the 4-toluene sulfonate uptake permease (TSUP) (TC 2.A.102) family.</text>
</comment>
<feature type="transmembrane region" description="Helical" evidence="5">
    <location>
        <begin position="189"/>
        <end position="209"/>
    </location>
</feature>
<dbReference type="Proteomes" id="UP000650994">
    <property type="component" value="Unassembled WGS sequence"/>
</dbReference>
<evidence type="ECO:0000313" key="9">
    <source>
        <dbReference type="Proteomes" id="UP000650994"/>
    </source>
</evidence>
<protein>
    <recommendedName>
        <fullName evidence="5">Probable membrane transporter protein</fullName>
    </recommendedName>
</protein>
<feature type="transmembrane region" description="Helical" evidence="5">
    <location>
        <begin position="74"/>
        <end position="93"/>
    </location>
</feature>
<dbReference type="InterPro" id="IPR002781">
    <property type="entry name" value="TM_pro_TauE-like"/>
</dbReference>
<dbReference type="Proteomes" id="UP000184120">
    <property type="component" value="Unassembled WGS sequence"/>
</dbReference>
<dbReference type="EMBL" id="FRBH01000004">
    <property type="protein sequence ID" value="SHK84341.1"/>
    <property type="molecule type" value="Genomic_DNA"/>
</dbReference>
<feature type="transmembrane region" description="Helical" evidence="5">
    <location>
        <begin position="6"/>
        <end position="38"/>
    </location>
</feature>
<sequence>MDIIEFFGFVGAFFIGLIMGVLGGGGSILAVPILAYIFHFDEKIATAYSLCIVGSTGLIGGIRQALQKMVDWKVVFQFGFPAVIGITMVRAFLIPALPSELFSIGDFFVTRRMAMFGLFAFLMVFAAISMLKGKKEVEIEHNSSKFNPVLLIQGFLIGGLTGMVGAGGGFLIVPALMMVAKLNMREASATSLVIIAINSLIGFFIGDALHIKIDWAFLSIFIGISMLGILVGTYINKFLPIKFLKRTFAIFIILMAIFMFIEEFIIQ</sequence>
<reference evidence="6" key="5">
    <citation type="submission" date="2024-05" db="EMBL/GenBank/DDBJ databases">
        <authorList>
            <person name="Sun Q."/>
            <person name="Zhou Y."/>
        </authorList>
    </citation>
    <scope>NUCLEOTIDE SEQUENCE</scope>
    <source>
        <strain evidence="6">CGMCC 1.12707</strain>
    </source>
</reference>
<evidence type="ECO:0000256" key="3">
    <source>
        <dbReference type="ARBA" id="ARBA00022989"/>
    </source>
</evidence>
<keyword evidence="4 5" id="KW-0472">Membrane</keyword>
<evidence type="ECO:0000256" key="5">
    <source>
        <dbReference type="RuleBase" id="RU363041"/>
    </source>
</evidence>
<keyword evidence="5" id="KW-1003">Cell membrane</keyword>
<feature type="transmembrane region" description="Helical" evidence="5">
    <location>
        <begin position="113"/>
        <end position="131"/>
    </location>
</feature>
<feature type="transmembrane region" description="Helical" evidence="5">
    <location>
        <begin position="215"/>
        <end position="235"/>
    </location>
</feature>
<evidence type="ECO:0000313" key="8">
    <source>
        <dbReference type="Proteomes" id="UP000184120"/>
    </source>
</evidence>
<organism evidence="7 8">
    <name type="scientific">Chishuiella changwenlii</name>
    <dbReference type="NCBI Taxonomy" id="1434701"/>
    <lineage>
        <taxon>Bacteria</taxon>
        <taxon>Pseudomonadati</taxon>
        <taxon>Bacteroidota</taxon>
        <taxon>Flavobacteriia</taxon>
        <taxon>Flavobacteriales</taxon>
        <taxon>Weeksellaceae</taxon>
        <taxon>Chishuiella</taxon>
    </lineage>
</organism>
<dbReference type="InterPro" id="IPR051598">
    <property type="entry name" value="TSUP/Inactive_protease-like"/>
</dbReference>
<feature type="transmembrane region" description="Helical" evidence="5">
    <location>
        <begin position="247"/>
        <end position="266"/>
    </location>
</feature>
<reference evidence="7" key="3">
    <citation type="submission" date="2016-11" db="EMBL/GenBank/DDBJ databases">
        <authorList>
            <person name="Jaros S."/>
            <person name="Januszkiewicz K."/>
            <person name="Wedrychowicz H."/>
        </authorList>
    </citation>
    <scope>NUCLEOTIDE SEQUENCE [LARGE SCALE GENOMIC DNA]</scope>
    <source>
        <strain evidence="7">DSM 27989</strain>
    </source>
</reference>
<evidence type="ECO:0000256" key="1">
    <source>
        <dbReference type="ARBA" id="ARBA00004141"/>
    </source>
</evidence>
<reference evidence="8" key="2">
    <citation type="submission" date="2016-11" db="EMBL/GenBank/DDBJ databases">
        <authorList>
            <person name="Varghese N."/>
            <person name="Submissions S."/>
        </authorList>
    </citation>
    <scope>NUCLEOTIDE SEQUENCE [LARGE SCALE GENOMIC DNA]</scope>
    <source>
        <strain evidence="8">DSM 27989</strain>
    </source>
</reference>
<dbReference type="STRING" id="1434701.SAMN05443634_10418"/>
<evidence type="ECO:0000313" key="6">
    <source>
        <dbReference type="EMBL" id="GGF11061.1"/>
    </source>
</evidence>
<dbReference type="PANTHER" id="PTHR43701">
    <property type="entry name" value="MEMBRANE TRANSPORTER PROTEIN MJ0441-RELATED"/>
    <property type="match status" value="1"/>
</dbReference>